<dbReference type="GO" id="GO:0035438">
    <property type="term" value="F:cyclic-di-GMP binding"/>
    <property type="evidence" value="ECO:0007669"/>
    <property type="project" value="InterPro"/>
</dbReference>
<gene>
    <name evidence="4" type="ORF">AWH56_025010</name>
    <name evidence="3" type="ORF">AWH56_23855</name>
</gene>
<dbReference type="InterPro" id="IPR009875">
    <property type="entry name" value="PilZ_domain"/>
</dbReference>
<dbReference type="EMBL" id="CP063356">
    <property type="protein sequence ID" value="QOY35872.1"/>
    <property type="molecule type" value="Genomic_DNA"/>
</dbReference>
<reference evidence="4 5" key="3">
    <citation type="journal article" date="2019" name="Int. J. Syst. Evol. Microbiol.">
        <title>Anaerobacillus isosaccharinicus sp. nov., an alkaliphilic bacterium which degrades isosaccharinic acid.</title>
        <authorList>
            <person name="Bassil N.M."/>
            <person name="Lloyd J.R."/>
        </authorList>
    </citation>
    <scope>NUCLEOTIDE SEQUENCE [LARGE SCALE GENOMIC DNA]</scope>
    <source>
        <strain evidence="4 5">NB2006</strain>
    </source>
</reference>
<dbReference type="KEGG" id="aia:AWH56_025010"/>
<dbReference type="OrthoDB" id="1951449at2"/>
<dbReference type="RefSeq" id="WP_071319419.1">
    <property type="nucleotide sequence ID" value="NZ_CP063356.2"/>
</dbReference>
<keyword evidence="4" id="KW-0966">Cell projection</keyword>
<evidence type="ECO:0000313" key="3">
    <source>
        <dbReference type="EMBL" id="OIJ04284.1"/>
    </source>
</evidence>
<evidence type="ECO:0000313" key="5">
    <source>
        <dbReference type="Proteomes" id="UP000180175"/>
    </source>
</evidence>
<feature type="domain" description="PilZ" evidence="1">
    <location>
        <begin position="100"/>
        <end position="210"/>
    </location>
</feature>
<organism evidence="3 5">
    <name type="scientific">Anaerobacillus isosaccharinicus</name>
    <dbReference type="NCBI Taxonomy" id="1532552"/>
    <lineage>
        <taxon>Bacteria</taxon>
        <taxon>Bacillati</taxon>
        <taxon>Bacillota</taxon>
        <taxon>Bacilli</taxon>
        <taxon>Bacillales</taxon>
        <taxon>Bacillaceae</taxon>
        <taxon>Anaerobacillus</taxon>
    </lineage>
</organism>
<keyword evidence="5" id="KW-1185">Reference proteome</keyword>
<accession>A0A1S2KVX8</accession>
<name>A0A1S2KVX8_9BACI</name>
<evidence type="ECO:0000259" key="1">
    <source>
        <dbReference type="Pfam" id="PF07238"/>
    </source>
</evidence>
<dbReference type="EMBL" id="LQXD01000202">
    <property type="protein sequence ID" value="OIJ04284.1"/>
    <property type="molecule type" value="Genomic_DNA"/>
</dbReference>
<sequence>MLNIGDTIYLELEDGKDDEKQRFKCRLVDRVREFLFIDYPINDRTKKVGFFHDGTEFSASFIGKDQAVYLFQTQLLGRKKARIPMLVIKDPGKEKYIRIQRRQHVRVEASIDVAVHPKNDEFSPFVSVTGDISGGGIALVLPRVHKLPVGKNITCWLALQMQTGEIKYIQVNCHVIRIISTKDSPRDKASIQFIDINENDRQTIVRYCYERQLYLRKKGITE</sequence>
<evidence type="ECO:0000259" key="2">
    <source>
        <dbReference type="Pfam" id="PF12945"/>
    </source>
</evidence>
<dbReference type="Gene3D" id="2.40.10.220">
    <property type="entry name" value="predicted glycosyltransferase like domains"/>
    <property type="match status" value="1"/>
</dbReference>
<evidence type="ECO:0000313" key="4">
    <source>
        <dbReference type="EMBL" id="QOY35872.1"/>
    </source>
</evidence>
<proteinExistence type="predicted"/>
<reference evidence="3 5" key="1">
    <citation type="submission" date="2016-10" db="EMBL/GenBank/DDBJ databases">
        <title>Draft genome sequences of four alkaliphilic bacteria belonging to the Anaerobacillus genus.</title>
        <authorList>
            <person name="Bassil N.M."/>
            <person name="Lloyd J.R."/>
        </authorList>
    </citation>
    <scope>NUCLEOTIDE SEQUENCE [LARGE SCALE GENOMIC DNA]</scope>
    <source>
        <strain evidence="3 5">NB2006</strain>
    </source>
</reference>
<dbReference type="Pfam" id="PF07238">
    <property type="entry name" value="PilZ"/>
    <property type="match status" value="1"/>
</dbReference>
<dbReference type="AlphaFoldDB" id="A0A1S2KVX8"/>
<dbReference type="SUPFAM" id="SSF141371">
    <property type="entry name" value="PilZ domain-like"/>
    <property type="match status" value="1"/>
</dbReference>
<feature type="domain" description="Type III secretion system flagellar brake protein YcgR PilZN" evidence="2">
    <location>
        <begin position="3"/>
        <end position="91"/>
    </location>
</feature>
<dbReference type="Pfam" id="PF12945">
    <property type="entry name" value="PilZNR"/>
    <property type="match status" value="1"/>
</dbReference>
<keyword evidence="4" id="KW-0282">Flagellum</keyword>
<dbReference type="Proteomes" id="UP000180175">
    <property type="component" value="Chromosome"/>
</dbReference>
<reference evidence="4" key="4">
    <citation type="submission" date="2020-10" db="EMBL/GenBank/DDBJ databases">
        <authorList>
            <person name="Bassil N.M."/>
            <person name="Lloyd J.R."/>
        </authorList>
    </citation>
    <scope>NUCLEOTIDE SEQUENCE</scope>
    <source>
        <strain evidence="4">NB2006</strain>
    </source>
</reference>
<dbReference type="InterPro" id="IPR009926">
    <property type="entry name" value="T3SS_YcgR_PilZN"/>
</dbReference>
<reference evidence="4 5" key="2">
    <citation type="journal article" date="2017" name="Genome Announc.">
        <title>Draft Genome Sequences of Four Alkaliphilic Bacteria Belonging to the Anaerobacillus Genus.</title>
        <authorList>
            <person name="Bassil N.M."/>
            <person name="Lloyd J.R."/>
        </authorList>
    </citation>
    <scope>NUCLEOTIDE SEQUENCE [LARGE SCALE GENOMIC DNA]</scope>
    <source>
        <strain evidence="4 5">NB2006</strain>
    </source>
</reference>
<keyword evidence="4" id="KW-0969">Cilium</keyword>
<protein>
    <submittedName>
        <fullName evidence="4">Flagellar brake domain-containing protein</fullName>
    </submittedName>
    <submittedName>
        <fullName evidence="3">Pilus assembly protein PilZ</fullName>
    </submittedName>
</protein>